<dbReference type="Gene3D" id="3.30.70.980">
    <property type="match status" value="2"/>
</dbReference>
<keyword evidence="5 6" id="KW-0804">Transcription</keyword>
<dbReference type="HAMAP" id="MF_00693">
    <property type="entry name" value="Transcrip_reg_TACO1"/>
    <property type="match status" value="1"/>
</dbReference>
<accession>A0A0S8GEV9</accession>
<dbReference type="Pfam" id="PF01709">
    <property type="entry name" value="Transcrip_reg"/>
    <property type="match status" value="1"/>
</dbReference>
<dbReference type="GO" id="GO:0005829">
    <property type="term" value="C:cytosol"/>
    <property type="evidence" value="ECO:0007669"/>
    <property type="project" value="TreeGrafter"/>
</dbReference>
<feature type="domain" description="TACO1/YebC-like N-terminal" evidence="9">
    <location>
        <begin position="5"/>
        <end position="76"/>
    </location>
</feature>
<dbReference type="Proteomes" id="UP000051717">
    <property type="component" value="Unassembled WGS sequence"/>
</dbReference>
<evidence type="ECO:0000256" key="3">
    <source>
        <dbReference type="ARBA" id="ARBA00023015"/>
    </source>
</evidence>
<comment type="similarity">
    <text evidence="1 6">Belongs to the TACO1 family.</text>
</comment>
<dbReference type="GO" id="GO:0006355">
    <property type="term" value="P:regulation of DNA-templated transcription"/>
    <property type="evidence" value="ECO:0007669"/>
    <property type="project" value="UniProtKB-UniRule"/>
</dbReference>
<evidence type="ECO:0000259" key="9">
    <source>
        <dbReference type="Pfam" id="PF20772"/>
    </source>
</evidence>
<keyword evidence="3 6" id="KW-0805">Transcription regulation</keyword>
<evidence type="ECO:0000256" key="2">
    <source>
        <dbReference type="ARBA" id="ARBA00022490"/>
    </source>
</evidence>
<dbReference type="InterPro" id="IPR026564">
    <property type="entry name" value="Transcrip_reg_TACO1-like_dom3"/>
</dbReference>
<sequence length="249" mass="27469">MSGHSKWSTIKRKKEKADAQRGRVFTRLIREITAAARQGGGDPEANARLRTAIAGAKAANMPQDNIEKAIKRGTGELPGMEIQEIVYEGYGPGGVAIFIETMTDNRNRTTQELRHILSRYGGSLGAVGSVAWMFEPRGVILVETERYDEETILNAALEAGADDVREDGIYFEITTQPEAYERVKRTLVDRGIELASAESTKVPQSTVRVEGKKAEQLLRLVAAIEEQDDVQNLFANFDVPEEIMTGLSD</sequence>
<name>A0A0S8GEV9_UNCT6</name>
<evidence type="ECO:0000313" key="10">
    <source>
        <dbReference type="EMBL" id="KPK71289.1"/>
    </source>
</evidence>
<gene>
    <name evidence="10" type="ORF">AMJ82_01385</name>
</gene>
<dbReference type="NCBIfam" id="NF009044">
    <property type="entry name" value="PRK12378.1"/>
    <property type="match status" value="1"/>
</dbReference>
<evidence type="ECO:0000256" key="4">
    <source>
        <dbReference type="ARBA" id="ARBA00023125"/>
    </source>
</evidence>
<comment type="subcellular location">
    <subcellularLocation>
        <location evidence="6">Cytoplasm</location>
    </subcellularLocation>
</comment>
<evidence type="ECO:0000256" key="1">
    <source>
        <dbReference type="ARBA" id="ARBA00008724"/>
    </source>
</evidence>
<dbReference type="InterPro" id="IPR049083">
    <property type="entry name" value="TACO1_YebC_N"/>
</dbReference>
<dbReference type="PANTHER" id="PTHR12532">
    <property type="entry name" value="TRANSLATIONAL ACTIVATOR OF CYTOCHROME C OXIDASE 1"/>
    <property type="match status" value="1"/>
</dbReference>
<reference evidence="10 11" key="1">
    <citation type="journal article" date="2015" name="Microbiome">
        <title>Genomic resolution of linkages in carbon, nitrogen, and sulfur cycling among widespread estuary sediment bacteria.</title>
        <authorList>
            <person name="Baker B.J."/>
            <person name="Lazar C.S."/>
            <person name="Teske A.P."/>
            <person name="Dick G.J."/>
        </authorList>
    </citation>
    <scope>NUCLEOTIDE SEQUENCE [LARGE SCALE GENOMIC DNA]</scope>
    <source>
        <strain evidence="10">SM23_40</strain>
    </source>
</reference>
<dbReference type="InterPro" id="IPR002876">
    <property type="entry name" value="Transcrip_reg_TACO1-like"/>
</dbReference>
<evidence type="ECO:0000256" key="6">
    <source>
        <dbReference type="HAMAP-Rule" id="MF_00693"/>
    </source>
</evidence>
<evidence type="ECO:0000256" key="5">
    <source>
        <dbReference type="ARBA" id="ARBA00023163"/>
    </source>
</evidence>
<dbReference type="AlphaFoldDB" id="A0A0S8GEV9"/>
<dbReference type="Gene3D" id="1.10.10.200">
    <property type="match status" value="1"/>
</dbReference>
<evidence type="ECO:0000259" key="8">
    <source>
        <dbReference type="Pfam" id="PF01709"/>
    </source>
</evidence>
<dbReference type="Pfam" id="PF20772">
    <property type="entry name" value="TACO1_YebC_N"/>
    <property type="match status" value="1"/>
</dbReference>
<dbReference type="FunFam" id="1.10.10.200:FF:000002">
    <property type="entry name" value="Probable transcriptional regulatory protein CLM62_37755"/>
    <property type="match status" value="1"/>
</dbReference>
<feature type="domain" description="TACO1/YebC-like second and third" evidence="8">
    <location>
        <begin position="83"/>
        <end position="237"/>
    </location>
</feature>
<proteinExistence type="inferred from homology"/>
<dbReference type="InterPro" id="IPR048300">
    <property type="entry name" value="TACO1_YebC-like_2nd/3rd_dom"/>
</dbReference>
<dbReference type="GO" id="GO:0003677">
    <property type="term" value="F:DNA binding"/>
    <property type="evidence" value="ECO:0007669"/>
    <property type="project" value="UniProtKB-UniRule"/>
</dbReference>
<feature type="region of interest" description="Disordered" evidence="7">
    <location>
        <begin position="1"/>
        <end position="21"/>
    </location>
</feature>
<dbReference type="NCBIfam" id="NF001030">
    <property type="entry name" value="PRK00110.1"/>
    <property type="match status" value="1"/>
</dbReference>
<dbReference type="PATRIC" id="fig|1703774.3.peg.2490"/>
<dbReference type="SUPFAM" id="SSF75625">
    <property type="entry name" value="YebC-like"/>
    <property type="match status" value="1"/>
</dbReference>
<dbReference type="InterPro" id="IPR017856">
    <property type="entry name" value="Integrase-like_N"/>
</dbReference>
<dbReference type="PANTHER" id="PTHR12532:SF6">
    <property type="entry name" value="TRANSCRIPTIONAL REGULATORY PROTEIN YEBC-RELATED"/>
    <property type="match status" value="1"/>
</dbReference>
<keyword evidence="4 6" id="KW-0238">DNA-binding</keyword>
<dbReference type="InterPro" id="IPR029072">
    <property type="entry name" value="YebC-like"/>
</dbReference>
<evidence type="ECO:0000313" key="11">
    <source>
        <dbReference type="Proteomes" id="UP000051717"/>
    </source>
</evidence>
<dbReference type="EMBL" id="LJUI01000005">
    <property type="protein sequence ID" value="KPK71289.1"/>
    <property type="molecule type" value="Genomic_DNA"/>
</dbReference>
<organism evidence="10 11">
    <name type="scientific">candidate division TA06 bacterium SM23_40</name>
    <dbReference type="NCBI Taxonomy" id="1703774"/>
    <lineage>
        <taxon>Bacteria</taxon>
        <taxon>Bacteria division TA06</taxon>
    </lineage>
</organism>
<protein>
    <recommendedName>
        <fullName evidence="6">Probable transcriptional regulatory protein AMJ82_01385</fullName>
    </recommendedName>
</protein>
<keyword evidence="2 6" id="KW-0963">Cytoplasm</keyword>
<evidence type="ECO:0000256" key="7">
    <source>
        <dbReference type="SAM" id="MobiDB-lite"/>
    </source>
</evidence>
<comment type="caution">
    <text evidence="10">The sequence shown here is derived from an EMBL/GenBank/DDBJ whole genome shotgun (WGS) entry which is preliminary data.</text>
</comment>
<dbReference type="NCBIfam" id="TIGR01033">
    <property type="entry name" value="YebC/PmpR family DNA-binding transcriptional regulator"/>
    <property type="match status" value="1"/>
</dbReference>